<protein>
    <submittedName>
        <fullName evidence="2">Uncharacterized protein</fullName>
    </submittedName>
</protein>
<evidence type="ECO:0000313" key="2">
    <source>
        <dbReference type="EMBL" id="GBN92732.1"/>
    </source>
</evidence>
<feature type="non-terminal residue" evidence="2">
    <location>
        <position position="1"/>
    </location>
</feature>
<gene>
    <name evidence="2" type="ORF">AVEN_148461_1</name>
</gene>
<dbReference type="AlphaFoldDB" id="A0A4Y2SWL6"/>
<accession>A0A4Y2SWL6</accession>
<keyword evidence="3" id="KW-1185">Reference proteome</keyword>
<dbReference type="EMBL" id="BGPR01024555">
    <property type="protein sequence ID" value="GBN92732.1"/>
    <property type="molecule type" value="Genomic_DNA"/>
</dbReference>
<feature type="region of interest" description="Disordered" evidence="1">
    <location>
        <begin position="1"/>
        <end position="22"/>
    </location>
</feature>
<reference evidence="2 3" key="1">
    <citation type="journal article" date="2019" name="Sci. Rep.">
        <title>Orb-weaving spider Araneus ventricosus genome elucidates the spidroin gene catalogue.</title>
        <authorList>
            <person name="Kono N."/>
            <person name="Nakamura H."/>
            <person name="Ohtoshi R."/>
            <person name="Moran D.A.P."/>
            <person name="Shinohara A."/>
            <person name="Yoshida Y."/>
            <person name="Fujiwara M."/>
            <person name="Mori M."/>
            <person name="Tomita M."/>
            <person name="Arakawa K."/>
        </authorList>
    </citation>
    <scope>NUCLEOTIDE SEQUENCE [LARGE SCALE GENOMIC DNA]</scope>
</reference>
<dbReference type="Proteomes" id="UP000499080">
    <property type="component" value="Unassembled WGS sequence"/>
</dbReference>
<name>A0A4Y2SWL6_ARAVE</name>
<evidence type="ECO:0000256" key="1">
    <source>
        <dbReference type="SAM" id="MobiDB-lite"/>
    </source>
</evidence>
<comment type="caution">
    <text evidence="2">The sequence shown here is derived from an EMBL/GenBank/DDBJ whole genome shotgun (WGS) entry which is preliminary data.</text>
</comment>
<sequence length="89" mass="9834">WPSVKVSGQRVPSSKPDSTKDPPCMWARYTLNLTSWVKRHLAGVVKKCGEAVPAQASPTSFDYGSKLRGPPQKTPRVASKWEVIITKLN</sequence>
<proteinExistence type="predicted"/>
<evidence type="ECO:0000313" key="3">
    <source>
        <dbReference type="Proteomes" id="UP000499080"/>
    </source>
</evidence>
<organism evidence="2 3">
    <name type="scientific">Araneus ventricosus</name>
    <name type="common">Orbweaver spider</name>
    <name type="synonym">Epeira ventricosa</name>
    <dbReference type="NCBI Taxonomy" id="182803"/>
    <lineage>
        <taxon>Eukaryota</taxon>
        <taxon>Metazoa</taxon>
        <taxon>Ecdysozoa</taxon>
        <taxon>Arthropoda</taxon>
        <taxon>Chelicerata</taxon>
        <taxon>Arachnida</taxon>
        <taxon>Araneae</taxon>
        <taxon>Araneomorphae</taxon>
        <taxon>Entelegynae</taxon>
        <taxon>Araneoidea</taxon>
        <taxon>Araneidae</taxon>
        <taxon>Araneus</taxon>
    </lineage>
</organism>